<dbReference type="InterPro" id="IPR010599">
    <property type="entry name" value="CNK2/3_dom"/>
</dbReference>
<organism evidence="3 4">
    <name type="scientific">Staurois parvus</name>
    <dbReference type="NCBI Taxonomy" id="386267"/>
    <lineage>
        <taxon>Eukaryota</taxon>
        <taxon>Metazoa</taxon>
        <taxon>Chordata</taxon>
        <taxon>Craniata</taxon>
        <taxon>Vertebrata</taxon>
        <taxon>Euteleostomi</taxon>
        <taxon>Amphibia</taxon>
        <taxon>Batrachia</taxon>
        <taxon>Anura</taxon>
        <taxon>Neobatrachia</taxon>
        <taxon>Ranoidea</taxon>
        <taxon>Ranidae</taxon>
        <taxon>Staurois</taxon>
    </lineage>
</organism>
<proteinExistence type="predicted"/>
<name>A0ABN9F9G7_9NEOB</name>
<feature type="region of interest" description="Disordered" evidence="1">
    <location>
        <begin position="180"/>
        <end position="225"/>
    </location>
</feature>
<evidence type="ECO:0000256" key="1">
    <source>
        <dbReference type="SAM" id="MobiDB-lite"/>
    </source>
</evidence>
<feature type="non-terminal residue" evidence="3">
    <location>
        <position position="320"/>
    </location>
</feature>
<evidence type="ECO:0000313" key="4">
    <source>
        <dbReference type="Proteomes" id="UP001162483"/>
    </source>
</evidence>
<comment type="caution">
    <text evidence="3">The sequence shown here is derived from an EMBL/GenBank/DDBJ whole genome shotgun (WGS) entry which is preliminary data.</text>
</comment>
<dbReference type="InterPro" id="IPR051566">
    <property type="entry name" value="CNKSR"/>
</dbReference>
<sequence length="320" mass="35744">GGLVRCSHYTALLYREHALYVICLSRVHTVYNYMYTHLFVVLQPVIPTSPTSGNTTPTGTMGMPSKVDSSTLHDVFILSPVSGLYGPRDDIGMVSCDDINKYGVTKMGMKGSESPSYFLEHESGKYYTLIEGDLRPVSMPTDYSWIGDPKEPNMYKRGSRDSENSLLRYLSDDKILVIQEEPLTQKDNKKDTGRRSRKKSKNPGSPSYPISPSMLTSSGRLDPAQQDSMTFSMADNNTVPLYHRATDTIGGDTDRYSSSAVERQGNTSMRKTFHYASLRVKTKKRSKGGSLTSGSRRRISCKDLGHGDCEGWLWKKKDAK</sequence>
<dbReference type="Proteomes" id="UP001162483">
    <property type="component" value="Unassembled WGS sequence"/>
</dbReference>
<dbReference type="EMBL" id="CATNWA010016376">
    <property type="protein sequence ID" value="CAI9592143.1"/>
    <property type="molecule type" value="Genomic_DNA"/>
</dbReference>
<keyword evidence="4" id="KW-1185">Reference proteome</keyword>
<evidence type="ECO:0000313" key="3">
    <source>
        <dbReference type="EMBL" id="CAI9592143.1"/>
    </source>
</evidence>
<dbReference type="Pfam" id="PF06663">
    <property type="entry name" value="CNK2_3_dom"/>
    <property type="match status" value="1"/>
</dbReference>
<evidence type="ECO:0000259" key="2">
    <source>
        <dbReference type="Pfam" id="PF06663"/>
    </source>
</evidence>
<reference evidence="3" key="1">
    <citation type="submission" date="2023-05" db="EMBL/GenBank/DDBJ databases">
        <authorList>
            <person name="Stuckert A."/>
        </authorList>
    </citation>
    <scope>NUCLEOTIDE SEQUENCE</scope>
</reference>
<feature type="domain" description="DUF1170" evidence="2">
    <location>
        <begin position="131"/>
        <end position="200"/>
    </location>
</feature>
<dbReference type="PANTHER" id="PTHR12844:SF12">
    <property type="entry name" value="CONNECTOR ENHANCER OF KINASE SUPPRESSOR OF RAS 2"/>
    <property type="match status" value="1"/>
</dbReference>
<accession>A0ABN9F9G7</accession>
<feature type="non-terminal residue" evidence="3">
    <location>
        <position position="1"/>
    </location>
</feature>
<gene>
    <name evidence="3" type="ORF">SPARVUS_LOCUS11322124</name>
</gene>
<protein>
    <recommendedName>
        <fullName evidence="2">DUF1170 domain-containing protein</fullName>
    </recommendedName>
</protein>
<feature type="compositionally biased region" description="Polar residues" evidence="1">
    <location>
        <begin position="202"/>
        <end position="225"/>
    </location>
</feature>
<feature type="compositionally biased region" description="Basic and acidic residues" evidence="1">
    <location>
        <begin position="183"/>
        <end position="194"/>
    </location>
</feature>
<dbReference type="PANTHER" id="PTHR12844">
    <property type="entry name" value="CONNECTOR ENCHANCER OF KINASE SUPPRESSOR OF RAS"/>
    <property type="match status" value="1"/>
</dbReference>